<evidence type="ECO:0000313" key="2">
    <source>
        <dbReference type="Proteomes" id="UP000030624"/>
    </source>
</evidence>
<gene>
    <name evidence="1" type="ORF">GACE_0874</name>
</gene>
<sequence length="45" mass="5252">MDLIMHNFSGILCIKCGAKIKKYEFYYANEKKESFCLDCAKPEEV</sequence>
<proteinExistence type="predicted"/>
<organism evidence="1 2">
    <name type="scientific">Geoglobus acetivorans</name>
    <dbReference type="NCBI Taxonomy" id="565033"/>
    <lineage>
        <taxon>Archaea</taxon>
        <taxon>Methanobacteriati</taxon>
        <taxon>Methanobacteriota</taxon>
        <taxon>Archaeoglobi</taxon>
        <taxon>Archaeoglobales</taxon>
        <taxon>Archaeoglobaceae</taxon>
        <taxon>Geoglobus</taxon>
    </lineage>
</organism>
<dbReference type="Proteomes" id="UP000030624">
    <property type="component" value="Chromosome"/>
</dbReference>
<dbReference type="STRING" id="565033.GACE_0874"/>
<name>A0A0A7GG42_GEOAI</name>
<reference evidence="1 2" key="1">
    <citation type="journal article" date="2015" name="Appl. Environ. Microbiol.">
        <title>The Geoglobus acetivorans genome: Fe(III) reduction, acetate utilization, autotrophic growth, and degradation of aromatic compounds in a hyperthermophilic archaeon.</title>
        <authorList>
            <person name="Mardanov A.V."/>
            <person name="Slododkina G.B."/>
            <person name="Slobodkin A.I."/>
            <person name="Beletsky A.V."/>
            <person name="Gavrilov S.N."/>
            <person name="Kublanov I.V."/>
            <person name="Bonch-Osmolovskaya E.A."/>
            <person name="Skryabin K.G."/>
            <person name="Ravin N.V."/>
        </authorList>
    </citation>
    <scope>NUCLEOTIDE SEQUENCE [LARGE SCALE GENOMIC DNA]</scope>
    <source>
        <strain evidence="1 2">SBH6</strain>
    </source>
</reference>
<evidence type="ECO:0000313" key="1">
    <source>
        <dbReference type="EMBL" id="AIY89921.1"/>
    </source>
</evidence>
<accession>A0A0A7GG42</accession>
<dbReference type="KEGG" id="gac:GACE_0874"/>
<dbReference type="HOGENOM" id="CLU_3194359_0_0_2"/>
<protein>
    <submittedName>
        <fullName evidence="1">Uncharacterized protein</fullName>
    </submittedName>
</protein>
<dbReference type="AlphaFoldDB" id="A0A0A7GG42"/>
<dbReference type="EMBL" id="CP009552">
    <property type="protein sequence ID" value="AIY89921.1"/>
    <property type="molecule type" value="Genomic_DNA"/>
</dbReference>